<dbReference type="Pfam" id="PF04234">
    <property type="entry name" value="CopC"/>
    <property type="match status" value="1"/>
</dbReference>
<evidence type="ECO:0000313" key="9">
    <source>
        <dbReference type="EMBL" id="SDR06778.1"/>
    </source>
</evidence>
<evidence type="ECO:0000313" key="10">
    <source>
        <dbReference type="Proteomes" id="UP000217103"/>
    </source>
</evidence>
<keyword evidence="6" id="KW-0812">Transmembrane</keyword>
<dbReference type="Proteomes" id="UP000217103">
    <property type="component" value="Unassembled WGS sequence"/>
</dbReference>
<evidence type="ECO:0000256" key="3">
    <source>
        <dbReference type="ARBA" id="ARBA00022729"/>
    </source>
</evidence>
<sequence length="218" mass="22632">MKKPLIGALVALALLAILPALATPALAHDALKSSDPAKDAEVETVEEVTLEFTGRVRLPTVVVTDSDGNRHESGKPEVDGQVVTQELKASLPKGKYTIAYRVVSSDGHPIQGEIPFTVTRGPEPSQESTTPEEEPAEESAAPEDEAVQESAVPDEGAAQESTAPQQEAAAATASSSPVSGEDEQGGVPGWLWIAALALAGVGIGVLLSMRGRKPGEER</sequence>
<dbReference type="GO" id="GO:0005886">
    <property type="term" value="C:plasma membrane"/>
    <property type="evidence" value="ECO:0007669"/>
    <property type="project" value="TreeGrafter"/>
</dbReference>
<dbReference type="EMBL" id="FNKK01000002">
    <property type="protein sequence ID" value="SDR06778.1"/>
    <property type="molecule type" value="Genomic_DNA"/>
</dbReference>
<organism evidence="9 10">
    <name type="scientific">Thermostaphylospora chromogena</name>
    <dbReference type="NCBI Taxonomy" id="35622"/>
    <lineage>
        <taxon>Bacteria</taxon>
        <taxon>Bacillati</taxon>
        <taxon>Actinomycetota</taxon>
        <taxon>Actinomycetes</taxon>
        <taxon>Streptosporangiales</taxon>
        <taxon>Thermomonosporaceae</taxon>
        <taxon>Thermostaphylospora</taxon>
    </lineage>
</organism>
<dbReference type="GO" id="GO:0046688">
    <property type="term" value="P:response to copper ion"/>
    <property type="evidence" value="ECO:0007669"/>
    <property type="project" value="InterPro"/>
</dbReference>
<evidence type="ECO:0000256" key="1">
    <source>
        <dbReference type="ARBA" id="ARBA00004196"/>
    </source>
</evidence>
<proteinExistence type="predicted"/>
<dbReference type="RefSeq" id="WP_106408618.1">
    <property type="nucleotide sequence ID" value="NZ_FNKK01000002.1"/>
</dbReference>
<feature type="region of interest" description="Disordered" evidence="5">
    <location>
        <begin position="110"/>
        <end position="186"/>
    </location>
</feature>
<reference evidence="9 10" key="1">
    <citation type="submission" date="2016-10" db="EMBL/GenBank/DDBJ databases">
        <authorList>
            <person name="de Groot N.N."/>
        </authorList>
    </citation>
    <scope>NUCLEOTIDE SEQUENCE [LARGE SCALE GENOMIC DNA]</scope>
    <source>
        <strain evidence="9 10">DSM 43794</strain>
    </source>
</reference>
<evidence type="ECO:0000256" key="4">
    <source>
        <dbReference type="ARBA" id="ARBA00023008"/>
    </source>
</evidence>
<dbReference type="GO" id="GO:0006825">
    <property type="term" value="P:copper ion transport"/>
    <property type="evidence" value="ECO:0007669"/>
    <property type="project" value="InterPro"/>
</dbReference>
<dbReference type="InterPro" id="IPR007348">
    <property type="entry name" value="CopC_dom"/>
</dbReference>
<feature type="transmembrane region" description="Helical" evidence="6">
    <location>
        <begin position="189"/>
        <end position="209"/>
    </location>
</feature>
<evidence type="ECO:0000256" key="7">
    <source>
        <dbReference type="SAM" id="SignalP"/>
    </source>
</evidence>
<gene>
    <name evidence="9" type="ORF">SAMN04489764_3300</name>
</gene>
<feature type="signal peptide" evidence="7">
    <location>
        <begin position="1"/>
        <end position="22"/>
    </location>
</feature>
<keyword evidence="3 7" id="KW-0732">Signal</keyword>
<dbReference type="AlphaFoldDB" id="A0A1H1G1L7"/>
<keyword evidence="2" id="KW-0479">Metal-binding</keyword>
<keyword evidence="10" id="KW-1185">Reference proteome</keyword>
<keyword evidence="6" id="KW-0472">Membrane</keyword>
<evidence type="ECO:0000256" key="2">
    <source>
        <dbReference type="ARBA" id="ARBA00022723"/>
    </source>
</evidence>
<evidence type="ECO:0000259" key="8">
    <source>
        <dbReference type="Pfam" id="PF04234"/>
    </source>
</evidence>
<dbReference type="InterPro" id="IPR032694">
    <property type="entry name" value="CopC/D"/>
</dbReference>
<dbReference type="PANTHER" id="PTHR34820">
    <property type="entry name" value="INNER MEMBRANE PROTEIN YEBZ"/>
    <property type="match status" value="1"/>
</dbReference>
<evidence type="ECO:0000256" key="5">
    <source>
        <dbReference type="SAM" id="MobiDB-lite"/>
    </source>
</evidence>
<comment type="subcellular location">
    <subcellularLocation>
        <location evidence="1">Cell envelope</location>
    </subcellularLocation>
</comment>
<dbReference type="GO" id="GO:0005507">
    <property type="term" value="F:copper ion binding"/>
    <property type="evidence" value="ECO:0007669"/>
    <property type="project" value="InterPro"/>
</dbReference>
<feature type="compositionally biased region" description="Acidic residues" evidence="5">
    <location>
        <begin position="130"/>
        <end position="147"/>
    </location>
</feature>
<accession>A0A1H1G1L7</accession>
<feature type="compositionally biased region" description="Low complexity" evidence="5">
    <location>
        <begin position="158"/>
        <end position="177"/>
    </location>
</feature>
<dbReference type="PANTHER" id="PTHR34820:SF4">
    <property type="entry name" value="INNER MEMBRANE PROTEIN YEBZ"/>
    <property type="match status" value="1"/>
</dbReference>
<dbReference type="STRING" id="35622.SAMN04489764_3300"/>
<dbReference type="InterPro" id="IPR014755">
    <property type="entry name" value="Cu-Rt/internalin_Ig-like"/>
</dbReference>
<keyword evidence="6" id="KW-1133">Transmembrane helix</keyword>
<dbReference type="GO" id="GO:0042597">
    <property type="term" value="C:periplasmic space"/>
    <property type="evidence" value="ECO:0007669"/>
    <property type="project" value="InterPro"/>
</dbReference>
<dbReference type="OrthoDB" id="5242236at2"/>
<feature type="domain" description="CopC" evidence="8">
    <location>
        <begin position="28"/>
        <end position="118"/>
    </location>
</feature>
<dbReference type="InterPro" id="IPR014756">
    <property type="entry name" value="Ig_E-set"/>
</dbReference>
<name>A0A1H1G1L7_9ACTN</name>
<evidence type="ECO:0000256" key="6">
    <source>
        <dbReference type="SAM" id="Phobius"/>
    </source>
</evidence>
<dbReference type="SUPFAM" id="SSF81296">
    <property type="entry name" value="E set domains"/>
    <property type="match status" value="1"/>
</dbReference>
<feature type="chain" id="PRO_5038741601" description="CopC domain-containing protein" evidence="7">
    <location>
        <begin position="23"/>
        <end position="218"/>
    </location>
</feature>
<keyword evidence="4" id="KW-0186">Copper</keyword>
<protein>
    <recommendedName>
        <fullName evidence="8">CopC domain-containing protein</fullName>
    </recommendedName>
</protein>
<dbReference type="Gene3D" id="2.60.40.1220">
    <property type="match status" value="1"/>
</dbReference>
<dbReference type="GO" id="GO:0030313">
    <property type="term" value="C:cell envelope"/>
    <property type="evidence" value="ECO:0007669"/>
    <property type="project" value="UniProtKB-SubCell"/>
</dbReference>